<dbReference type="GO" id="GO:0051301">
    <property type="term" value="P:cell division"/>
    <property type="evidence" value="ECO:0007669"/>
    <property type="project" value="UniProtKB-KW"/>
</dbReference>
<evidence type="ECO:0000256" key="6">
    <source>
        <dbReference type="ARBA" id="ARBA00023125"/>
    </source>
</evidence>
<dbReference type="EMBL" id="PDJH01000001">
    <property type="protein sequence ID" value="PFG35963.1"/>
    <property type="molecule type" value="Genomic_DNA"/>
</dbReference>
<dbReference type="InterPro" id="IPR044068">
    <property type="entry name" value="CB"/>
</dbReference>
<evidence type="ECO:0000259" key="10">
    <source>
        <dbReference type="PROSITE" id="PS51898"/>
    </source>
</evidence>
<feature type="active site" evidence="9">
    <location>
        <position position="256"/>
    </location>
</feature>
<feature type="active site" description="O-(3'-phospho-DNA)-tyrosine intermediate" evidence="9">
    <location>
        <position position="291"/>
    </location>
</feature>
<accession>A0A2A9EAX2</accession>
<feature type="domain" description="Tyr recombinase" evidence="10">
    <location>
        <begin position="118"/>
        <end position="304"/>
    </location>
</feature>
<evidence type="ECO:0000256" key="3">
    <source>
        <dbReference type="ARBA" id="ARBA00022618"/>
    </source>
</evidence>
<dbReference type="Gene3D" id="1.10.150.130">
    <property type="match status" value="1"/>
</dbReference>
<protein>
    <recommendedName>
        <fullName evidence="9">Tyrosine recombinase XerC</fullName>
    </recommendedName>
</protein>
<evidence type="ECO:0000259" key="11">
    <source>
        <dbReference type="PROSITE" id="PS51900"/>
    </source>
</evidence>
<keyword evidence="7 9" id="KW-0233">DNA recombination</keyword>
<feature type="active site" evidence="9">
    <location>
        <position position="186"/>
    </location>
</feature>
<dbReference type="InterPro" id="IPR010998">
    <property type="entry name" value="Integrase_recombinase_N"/>
</dbReference>
<organism evidence="12 13">
    <name type="scientific">Flavimobilis soli</name>
    <dbReference type="NCBI Taxonomy" id="442709"/>
    <lineage>
        <taxon>Bacteria</taxon>
        <taxon>Bacillati</taxon>
        <taxon>Actinomycetota</taxon>
        <taxon>Actinomycetes</taxon>
        <taxon>Micrococcales</taxon>
        <taxon>Jonesiaceae</taxon>
        <taxon>Flavimobilis</taxon>
    </lineage>
</organism>
<comment type="similarity">
    <text evidence="9">Belongs to the 'phage' integrase family. XerC subfamily.</text>
</comment>
<evidence type="ECO:0000256" key="8">
    <source>
        <dbReference type="ARBA" id="ARBA00023306"/>
    </source>
</evidence>
<dbReference type="InterPro" id="IPR013762">
    <property type="entry name" value="Integrase-like_cat_sf"/>
</dbReference>
<feature type="domain" description="Core-binding (CB)" evidence="11">
    <location>
        <begin position="11"/>
        <end position="97"/>
    </location>
</feature>
<comment type="subunit">
    <text evidence="9">Forms a cyclic heterotetrameric complex composed of two molecules of XerC and two molecules of XerD.</text>
</comment>
<name>A0A2A9EAX2_9MICO</name>
<dbReference type="NCBIfam" id="NF001399">
    <property type="entry name" value="PRK00283.1"/>
    <property type="match status" value="1"/>
</dbReference>
<evidence type="ECO:0000313" key="13">
    <source>
        <dbReference type="Proteomes" id="UP000221394"/>
    </source>
</evidence>
<evidence type="ECO:0000256" key="4">
    <source>
        <dbReference type="ARBA" id="ARBA00022829"/>
    </source>
</evidence>
<evidence type="ECO:0000256" key="5">
    <source>
        <dbReference type="ARBA" id="ARBA00022908"/>
    </source>
</evidence>
<dbReference type="GO" id="GO:0009037">
    <property type="term" value="F:tyrosine-based site-specific recombinase activity"/>
    <property type="evidence" value="ECO:0007669"/>
    <property type="project" value="UniProtKB-UniRule"/>
</dbReference>
<dbReference type="InterPro" id="IPR002104">
    <property type="entry name" value="Integrase_catalytic"/>
</dbReference>
<gene>
    <name evidence="9" type="primary">xerC</name>
    <name evidence="12" type="ORF">ATL41_0664</name>
</gene>
<dbReference type="OrthoDB" id="9801717at2"/>
<evidence type="ECO:0000256" key="9">
    <source>
        <dbReference type="HAMAP-Rule" id="MF_01808"/>
    </source>
</evidence>
<comment type="caution">
    <text evidence="12">The sequence shown here is derived from an EMBL/GenBank/DDBJ whole genome shotgun (WGS) entry which is preliminary data.</text>
</comment>
<feature type="active site" evidence="9">
    <location>
        <position position="259"/>
    </location>
</feature>
<dbReference type="RefSeq" id="WP_098457196.1">
    <property type="nucleotide sequence ID" value="NZ_PDJH01000001.1"/>
</dbReference>
<dbReference type="CDD" id="cd00798">
    <property type="entry name" value="INT_XerDC_C"/>
    <property type="match status" value="1"/>
</dbReference>
<dbReference type="GO" id="GO:0006313">
    <property type="term" value="P:DNA transposition"/>
    <property type="evidence" value="ECO:0007669"/>
    <property type="project" value="UniProtKB-UniRule"/>
</dbReference>
<keyword evidence="8 9" id="KW-0131">Cell cycle</keyword>
<evidence type="ECO:0000256" key="1">
    <source>
        <dbReference type="ARBA" id="ARBA00004496"/>
    </source>
</evidence>
<dbReference type="InterPro" id="IPR023009">
    <property type="entry name" value="Tyrosine_recombinase_XerC/XerD"/>
</dbReference>
<feature type="active site" evidence="9">
    <location>
        <position position="282"/>
    </location>
</feature>
<evidence type="ECO:0000256" key="7">
    <source>
        <dbReference type="ARBA" id="ARBA00023172"/>
    </source>
</evidence>
<dbReference type="Gene3D" id="1.10.443.10">
    <property type="entry name" value="Intergrase catalytic core"/>
    <property type="match status" value="1"/>
</dbReference>
<dbReference type="PROSITE" id="PS51898">
    <property type="entry name" value="TYR_RECOMBINASE"/>
    <property type="match status" value="1"/>
</dbReference>
<keyword evidence="4 9" id="KW-0159">Chromosome partition</keyword>
<sequence>MQNDSGHTDTAQWDALVADFCAHLELQRGLAAHTVRAYRSDVEQLVSYVCRDGSRTVADVTIDDLRAWLADQSERNLSRATLARRGASVRSFFEWAARSGYLAADPASRLASPRADRTLPTVLGVEAAERLMEATRERAASGDPTHLRDWAAVELLYATGIRVGELVGVDVEDVDLGQRLVRVVGKGDRERAVPFGVPAADAVTQWLERGRPVLVSSATQRALLIGNRGQRWGQRQIRQAVHDLTALAGVDDIAPHGLRHTAATHLLAGGSDLRGVQEVLGHATLATTQRYTHVSPERLRSSFQLAHPRA</sequence>
<dbReference type="Proteomes" id="UP000221394">
    <property type="component" value="Unassembled WGS sequence"/>
</dbReference>
<keyword evidence="6 9" id="KW-0238">DNA-binding</keyword>
<dbReference type="HAMAP" id="MF_01808">
    <property type="entry name" value="Recomb_XerC_XerD"/>
    <property type="match status" value="1"/>
</dbReference>
<evidence type="ECO:0000313" key="12">
    <source>
        <dbReference type="EMBL" id="PFG35963.1"/>
    </source>
</evidence>
<dbReference type="PANTHER" id="PTHR30349">
    <property type="entry name" value="PHAGE INTEGRASE-RELATED"/>
    <property type="match status" value="1"/>
</dbReference>
<keyword evidence="13" id="KW-1185">Reference proteome</keyword>
<dbReference type="PROSITE" id="PS51900">
    <property type="entry name" value="CB"/>
    <property type="match status" value="1"/>
</dbReference>
<comment type="subcellular location">
    <subcellularLocation>
        <location evidence="1 9">Cytoplasm</location>
    </subcellularLocation>
</comment>
<feature type="active site" evidence="9">
    <location>
        <position position="162"/>
    </location>
</feature>
<reference evidence="12 13" key="1">
    <citation type="submission" date="2017-10" db="EMBL/GenBank/DDBJ databases">
        <title>Sequencing the genomes of 1000 actinobacteria strains.</title>
        <authorList>
            <person name="Klenk H.-P."/>
        </authorList>
    </citation>
    <scope>NUCLEOTIDE SEQUENCE [LARGE SCALE GENOMIC DNA]</scope>
    <source>
        <strain evidence="12 13">DSM 21574</strain>
    </source>
</reference>
<dbReference type="Pfam" id="PF02899">
    <property type="entry name" value="Phage_int_SAM_1"/>
    <property type="match status" value="1"/>
</dbReference>
<dbReference type="InterPro" id="IPR011010">
    <property type="entry name" value="DNA_brk_join_enz"/>
</dbReference>
<keyword evidence="2 9" id="KW-0963">Cytoplasm</keyword>
<dbReference type="InterPro" id="IPR004107">
    <property type="entry name" value="Integrase_SAM-like_N"/>
</dbReference>
<keyword evidence="5 9" id="KW-0229">DNA integration</keyword>
<dbReference type="GO" id="GO:0005737">
    <property type="term" value="C:cytoplasm"/>
    <property type="evidence" value="ECO:0007669"/>
    <property type="project" value="UniProtKB-SubCell"/>
</dbReference>
<proteinExistence type="inferred from homology"/>
<dbReference type="Pfam" id="PF00589">
    <property type="entry name" value="Phage_integrase"/>
    <property type="match status" value="1"/>
</dbReference>
<comment type="function">
    <text evidence="9">Site-specific tyrosine recombinase, which acts by catalyzing the cutting and rejoining of the recombining DNA molecules. The XerC-XerD complex is essential to convert dimers of the bacterial chromosome into monomers to permit their segregation at cell division. It also contributes to the segregational stability of plasmids.</text>
</comment>
<evidence type="ECO:0000256" key="2">
    <source>
        <dbReference type="ARBA" id="ARBA00022490"/>
    </source>
</evidence>
<keyword evidence="3 9" id="KW-0132">Cell division</keyword>
<dbReference type="AlphaFoldDB" id="A0A2A9EAX2"/>
<dbReference type="GO" id="GO:0007059">
    <property type="term" value="P:chromosome segregation"/>
    <property type="evidence" value="ECO:0007669"/>
    <property type="project" value="UniProtKB-UniRule"/>
</dbReference>
<dbReference type="PANTHER" id="PTHR30349:SF77">
    <property type="entry name" value="TYROSINE RECOMBINASE XERC"/>
    <property type="match status" value="1"/>
</dbReference>
<dbReference type="InterPro" id="IPR050090">
    <property type="entry name" value="Tyrosine_recombinase_XerCD"/>
</dbReference>
<dbReference type="GO" id="GO:0003677">
    <property type="term" value="F:DNA binding"/>
    <property type="evidence" value="ECO:0007669"/>
    <property type="project" value="UniProtKB-UniRule"/>
</dbReference>
<dbReference type="SUPFAM" id="SSF56349">
    <property type="entry name" value="DNA breaking-rejoining enzymes"/>
    <property type="match status" value="1"/>
</dbReference>